<dbReference type="PANTHER" id="PTHR10513">
    <property type="entry name" value="DEOXYNUCLEOSIDE KINASE"/>
    <property type="match status" value="1"/>
</dbReference>
<organism evidence="2 3">
    <name type="scientific">Molorchus minor</name>
    <dbReference type="NCBI Taxonomy" id="1323400"/>
    <lineage>
        <taxon>Eukaryota</taxon>
        <taxon>Metazoa</taxon>
        <taxon>Ecdysozoa</taxon>
        <taxon>Arthropoda</taxon>
        <taxon>Hexapoda</taxon>
        <taxon>Insecta</taxon>
        <taxon>Pterygota</taxon>
        <taxon>Neoptera</taxon>
        <taxon>Endopterygota</taxon>
        <taxon>Coleoptera</taxon>
        <taxon>Polyphaga</taxon>
        <taxon>Cucujiformia</taxon>
        <taxon>Chrysomeloidea</taxon>
        <taxon>Cerambycidae</taxon>
        <taxon>Lamiinae</taxon>
        <taxon>Monochamini</taxon>
        <taxon>Molorchus</taxon>
    </lineage>
</organism>
<evidence type="ECO:0000313" key="3">
    <source>
        <dbReference type="Proteomes" id="UP001162164"/>
    </source>
</evidence>
<feature type="domain" description="KAP NTPase" evidence="1">
    <location>
        <begin position="6"/>
        <end position="47"/>
    </location>
</feature>
<proteinExistence type="predicted"/>
<evidence type="ECO:0000259" key="1">
    <source>
        <dbReference type="Pfam" id="PF07693"/>
    </source>
</evidence>
<keyword evidence="3" id="KW-1185">Reference proteome</keyword>
<dbReference type="InterPro" id="IPR050566">
    <property type="entry name" value="Deoxyribonucleoside_kinase"/>
</dbReference>
<dbReference type="Proteomes" id="UP001162164">
    <property type="component" value="Unassembled WGS sequence"/>
</dbReference>
<reference evidence="2" key="1">
    <citation type="journal article" date="2023" name="Insect Mol. Biol.">
        <title>Genome sequencing provides insights into the evolution of gene families encoding plant cell wall-degrading enzymes in longhorned beetles.</title>
        <authorList>
            <person name="Shin N.R."/>
            <person name="Okamura Y."/>
            <person name="Kirsch R."/>
            <person name="Pauchet Y."/>
        </authorList>
    </citation>
    <scope>NUCLEOTIDE SEQUENCE</scope>
    <source>
        <strain evidence="2">MMC_N1</strain>
    </source>
</reference>
<evidence type="ECO:0000313" key="2">
    <source>
        <dbReference type="EMBL" id="KAJ8978965.1"/>
    </source>
</evidence>
<dbReference type="EMBL" id="JAPWTJ010000387">
    <property type="protein sequence ID" value="KAJ8978965.1"/>
    <property type="molecule type" value="Genomic_DNA"/>
</dbReference>
<dbReference type="InterPro" id="IPR011646">
    <property type="entry name" value="KAP_P-loop"/>
</dbReference>
<gene>
    <name evidence="2" type="ORF">NQ317_009362</name>
</gene>
<accession>A0ABQ9JNZ6</accession>
<comment type="caution">
    <text evidence="2">The sequence shown here is derived from an EMBL/GenBank/DDBJ whole genome shotgun (WGS) entry which is preliminary data.</text>
</comment>
<dbReference type="PANTHER" id="PTHR10513:SF24">
    <property type="entry name" value="THYMIDINE KINASE 2, MITOCHONDRIAL"/>
    <property type="match status" value="1"/>
</dbReference>
<name>A0ABQ9JNZ6_9CUCU</name>
<dbReference type="Gene3D" id="3.40.50.300">
    <property type="entry name" value="P-loop containing nucleotide triphosphate hydrolases"/>
    <property type="match status" value="1"/>
</dbReference>
<dbReference type="SUPFAM" id="SSF52540">
    <property type="entry name" value="P-loop containing nucleoside triphosphate hydrolases"/>
    <property type="match status" value="1"/>
</dbReference>
<protein>
    <recommendedName>
        <fullName evidence="1">KAP NTPase domain-containing protein</fullName>
    </recommendedName>
</protein>
<dbReference type="InterPro" id="IPR027417">
    <property type="entry name" value="P-loop_NTPase"/>
</dbReference>
<dbReference type="Pfam" id="PF07693">
    <property type="entry name" value="KAP_NTPase"/>
    <property type="match status" value="1"/>
</dbReference>
<sequence>MNSAKSIISIITKPVRKMSSARPFTVIVEGNIGSGKTTFLNHFPKGMVMSVYLPEPIDIPHQMEFHVPVICSTDNVKSWHACKTSSPVKLMERSIYSAEKLARDGLMLGPSVAVIDESGLTI</sequence>